<feature type="transmembrane region" description="Helical" evidence="8">
    <location>
        <begin position="75"/>
        <end position="102"/>
    </location>
</feature>
<evidence type="ECO:0000256" key="7">
    <source>
        <dbReference type="ARBA" id="ARBA00023224"/>
    </source>
</evidence>
<dbReference type="SUPFAM" id="SSF81321">
    <property type="entry name" value="Family A G protein-coupled receptor-like"/>
    <property type="match status" value="1"/>
</dbReference>
<evidence type="ECO:0000256" key="3">
    <source>
        <dbReference type="ARBA" id="ARBA00022989"/>
    </source>
</evidence>
<comment type="subcellular location">
    <subcellularLocation>
        <location evidence="1">Membrane</location>
        <topology evidence="1">Multi-pass membrane protein</topology>
    </subcellularLocation>
</comment>
<feature type="transmembrane region" description="Helical" evidence="8">
    <location>
        <begin position="329"/>
        <end position="352"/>
    </location>
</feature>
<evidence type="ECO:0000313" key="11">
    <source>
        <dbReference type="Proteomes" id="UP001159428"/>
    </source>
</evidence>
<sequence>MNSAISIGRIGLNCYTRRAQVKDSRTLILGSDHRFHLGMTKDLINSSTPDSSNTNNTSTVQENMGSLGFYGTDEYSAIIVALLTVVIVFGVLGNLAVIGTLFQRQRNLKTSSNYLIINIAISDLLVAVIVAPLRFVEMYHGWPLGNFLCHFLAPLQDMIVCVSVVTHTFIALERYRGIVQPFKEKLTIQRTKQVIGIIWLTCYIASGLPVAFVVKESVEHGRQVCNVSWPSDLSRQLFILYLVIIFVFIPLVIQTYAYSQIVKVVNLEITAVRKDEFVEIRAVKLAQSRARVLKTLILLVCAFYICSIPRVFTMLLWEFGGGLKENLDFHYAITITLIVYYLKHVINPFIIFGTSAEFRYNCGYMCCPPSEFVTFTTTKTSE</sequence>
<keyword evidence="5 8" id="KW-0472">Membrane</keyword>
<evidence type="ECO:0000259" key="9">
    <source>
        <dbReference type="PROSITE" id="PS50262"/>
    </source>
</evidence>
<proteinExistence type="predicted"/>
<keyword evidence="11" id="KW-1185">Reference proteome</keyword>
<dbReference type="PRINTS" id="PR00237">
    <property type="entry name" value="GPCRRHODOPSN"/>
</dbReference>
<evidence type="ECO:0000256" key="6">
    <source>
        <dbReference type="ARBA" id="ARBA00023170"/>
    </source>
</evidence>
<protein>
    <recommendedName>
        <fullName evidence="9">G-protein coupled receptors family 1 profile domain-containing protein</fullName>
    </recommendedName>
</protein>
<evidence type="ECO:0000313" key="10">
    <source>
        <dbReference type="EMBL" id="CAH3045665.1"/>
    </source>
</evidence>
<evidence type="ECO:0000256" key="8">
    <source>
        <dbReference type="SAM" id="Phobius"/>
    </source>
</evidence>
<evidence type="ECO:0000256" key="1">
    <source>
        <dbReference type="ARBA" id="ARBA00004141"/>
    </source>
</evidence>
<organism evidence="10 11">
    <name type="scientific">Pocillopora meandrina</name>
    <dbReference type="NCBI Taxonomy" id="46732"/>
    <lineage>
        <taxon>Eukaryota</taxon>
        <taxon>Metazoa</taxon>
        <taxon>Cnidaria</taxon>
        <taxon>Anthozoa</taxon>
        <taxon>Hexacorallia</taxon>
        <taxon>Scleractinia</taxon>
        <taxon>Astrocoeniina</taxon>
        <taxon>Pocilloporidae</taxon>
        <taxon>Pocillopora</taxon>
    </lineage>
</organism>
<keyword evidence="6" id="KW-0675">Receptor</keyword>
<dbReference type="GO" id="GO:0005886">
    <property type="term" value="C:plasma membrane"/>
    <property type="evidence" value="ECO:0007669"/>
    <property type="project" value="TreeGrafter"/>
</dbReference>
<reference evidence="10 11" key="1">
    <citation type="submission" date="2022-05" db="EMBL/GenBank/DDBJ databases">
        <authorList>
            <consortium name="Genoscope - CEA"/>
            <person name="William W."/>
        </authorList>
    </citation>
    <scope>NUCLEOTIDE SEQUENCE [LARGE SCALE GENOMIC DNA]</scope>
</reference>
<name>A0AAU9W4A4_9CNID</name>
<keyword evidence="7" id="KW-0807">Transducer</keyword>
<feature type="transmembrane region" description="Helical" evidence="8">
    <location>
        <begin position="114"/>
        <end position="135"/>
    </location>
</feature>
<dbReference type="GO" id="GO:0004930">
    <property type="term" value="F:G protein-coupled receptor activity"/>
    <property type="evidence" value="ECO:0007669"/>
    <property type="project" value="UniProtKB-KW"/>
</dbReference>
<dbReference type="PANTHER" id="PTHR45695:SF9">
    <property type="entry name" value="LEUCOKININ RECEPTOR"/>
    <property type="match status" value="1"/>
</dbReference>
<keyword evidence="3 8" id="KW-1133">Transmembrane helix</keyword>
<dbReference type="PROSITE" id="PS50262">
    <property type="entry name" value="G_PROTEIN_RECEP_F1_2"/>
    <property type="match status" value="1"/>
</dbReference>
<feature type="domain" description="G-protein coupled receptors family 1 profile" evidence="9">
    <location>
        <begin position="93"/>
        <end position="351"/>
    </location>
</feature>
<dbReference type="Pfam" id="PF00001">
    <property type="entry name" value="7tm_1"/>
    <property type="match status" value="1"/>
</dbReference>
<keyword evidence="4" id="KW-0297">G-protein coupled receptor</keyword>
<evidence type="ECO:0000256" key="2">
    <source>
        <dbReference type="ARBA" id="ARBA00022692"/>
    </source>
</evidence>
<feature type="transmembrane region" description="Helical" evidence="8">
    <location>
        <begin position="238"/>
        <end position="258"/>
    </location>
</feature>
<feature type="transmembrane region" description="Helical" evidence="8">
    <location>
        <begin position="296"/>
        <end position="317"/>
    </location>
</feature>
<feature type="transmembrane region" description="Helical" evidence="8">
    <location>
        <begin position="155"/>
        <end position="173"/>
    </location>
</feature>
<dbReference type="InterPro" id="IPR017452">
    <property type="entry name" value="GPCR_Rhodpsn_7TM"/>
</dbReference>
<evidence type="ECO:0000256" key="5">
    <source>
        <dbReference type="ARBA" id="ARBA00023136"/>
    </source>
</evidence>
<dbReference type="Gene3D" id="1.20.1070.10">
    <property type="entry name" value="Rhodopsin 7-helix transmembrane proteins"/>
    <property type="match status" value="1"/>
</dbReference>
<evidence type="ECO:0000256" key="4">
    <source>
        <dbReference type="ARBA" id="ARBA00023040"/>
    </source>
</evidence>
<dbReference type="Proteomes" id="UP001159428">
    <property type="component" value="Unassembled WGS sequence"/>
</dbReference>
<gene>
    <name evidence="10" type="ORF">PMEA_00033679</name>
</gene>
<accession>A0AAU9W4A4</accession>
<comment type="caution">
    <text evidence="10">The sequence shown here is derived from an EMBL/GenBank/DDBJ whole genome shotgun (WGS) entry which is preliminary data.</text>
</comment>
<feature type="transmembrane region" description="Helical" evidence="8">
    <location>
        <begin position="194"/>
        <end position="214"/>
    </location>
</feature>
<dbReference type="EMBL" id="CALNXJ010000008">
    <property type="protein sequence ID" value="CAH3045665.1"/>
    <property type="molecule type" value="Genomic_DNA"/>
</dbReference>
<dbReference type="PANTHER" id="PTHR45695">
    <property type="entry name" value="LEUCOKININ RECEPTOR-RELATED"/>
    <property type="match status" value="1"/>
</dbReference>
<dbReference type="AlphaFoldDB" id="A0AAU9W4A4"/>
<dbReference type="CDD" id="cd00637">
    <property type="entry name" value="7tm_classA_rhodopsin-like"/>
    <property type="match status" value="1"/>
</dbReference>
<dbReference type="SMART" id="SM01381">
    <property type="entry name" value="7TM_GPCR_Srsx"/>
    <property type="match status" value="1"/>
</dbReference>
<dbReference type="InterPro" id="IPR000276">
    <property type="entry name" value="GPCR_Rhodpsn"/>
</dbReference>
<keyword evidence="2 8" id="KW-0812">Transmembrane</keyword>